<keyword evidence="6 9" id="KW-0119">Carbohydrate metabolism</keyword>
<dbReference type="GO" id="GO:0008448">
    <property type="term" value="F:N-acetylglucosamine-6-phosphate deacetylase activity"/>
    <property type="evidence" value="ECO:0007669"/>
    <property type="project" value="UniProtKB-EC"/>
</dbReference>
<feature type="active site" description="Proton donor/acceptor" evidence="10">
    <location>
        <position position="273"/>
    </location>
</feature>
<dbReference type="InterPro" id="IPR011059">
    <property type="entry name" value="Metal-dep_hydrolase_composite"/>
</dbReference>
<dbReference type="FunFam" id="3.20.20.140:FF:000004">
    <property type="entry name" value="N-acetylglucosamine-6-phosphate deacetylase"/>
    <property type="match status" value="1"/>
</dbReference>
<evidence type="ECO:0000256" key="12">
    <source>
        <dbReference type="PIRSR" id="PIRSR038994-3"/>
    </source>
</evidence>
<dbReference type="SUPFAM" id="SSF51556">
    <property type="entry name" value="Metallo-dependent hydrolases"/>
    <property type="match status" value="1"/>
</dbReference>
<protein>
    <recommendedName>
        <fullName evidence="3">N-acetylglucosamine-6-phosphate deacetylase</fullName>
        <ecNumber evidence="2">3.5.1.25</ecNumber>
    </recommendedName>
</protein>
<feature type="binding site" evidence="12">
    <location>
        <position position="128"/>
    </location>
    <ligand>
        <name>Zn(2+)</name>
        <dbReference type="ChEBI" id="CHEBI:29105"/>
    </ligand>
</feature>
<feature type="binding site" evidence="12">
    <location>
        <position position="215"/>
    </location>
    <ligand>
        <name>Zn(2+)</name>
        <dbReference type="ChEBI" id="CHEBI:29105"/>
    </ligand>
</feature>
<comment type="cofactor">
    <cofactor evidence="12">
        <name>a divalent metal cation</name>
        <dbReference type="ChEBI" id="CHEBI:60240"/>
    </cofactor>
    <text evidence="12">Binds 1 divalent metal cation per subunit.</text>
</comment>
<comment type="catalytic activity">
    <reaction evidence="7">
        <text>N-acetyl-D-glucosamine 6-phosphate + H2O = D-glucosamine 6-phosphate + acetate</text>
        <dbReference type="Rhea" id="RHEA:22936"/>
        <dbReference type="ChEBI" id="CHEBI:15377"/>
        <dbReference type="ChEBI" id="CHEBI:30089"/>
        <dbReference type="ChEBI" id="CHEBI:57513"/>
        <dbReference type="ChEBI" id="CHEBI:58725"/>
        <dbReference type="EC" id="3.5.1.25"/>
    </reaction>
</comment>
<feature type="binding site" evidence="11">
    <location>
        <position position="226"/>
    </location>
    <ligand>
        <name>substrate</name>
    </ligand>
</feature>
<evidence type="ECO:0000259" key="13">
    <source>
        <dbReference type="Pfam" id="PF01979"/>
    </source>
</evidence>
<proteinExistence type="inferred from homology"/>
<feature type="domain" description="Amidohydrolase-related" evidence="13">
    <location>
        <begin position="53"/>
        <end position="380"/>
    </location>
</feature>
<dbReference type="InterPro" id="IPR006680">
    <property type="entry name" value="Amidohydro-rel"/>
</dbReference>
<gene>
    <name evidence="14" type="primary">nagA</name>
    <name evidence="14" type="ORF">KGA66_21325</name>
</gene>
<dbReference type="Proteomes" id="UP000677913">
    <property type="component" value="Unassembled WGS sequence"/>
</dbReference>
<dbReference type="InterPro" id="IPR003764">
    <property type="entry name" value="GlcNAc_6-P_deAcase"/>
</dbReference>
<dbReference type="PANTHER" id="PTHR11113:SF14">
    <property type="entry name" value="N-ACETYLGLUCOSAMINE-6-PHOSPHATE DEACETYLASE"/>
    <property type="match status" value="1"/>
</dbReference>
<accession>A0A8J7WNF7</accession>
<reference evidence="14" key="1">
    <citation type="submission" date="2021-04" db="EMBL/GenBank/DDBJ databases">
        <title>Genome based classification of Actinospica acidithermotolerans sp. nov., an actinobacterium isolated from an Indonesian hot spring.</title>
        <authorList>
            <person name="Kusuma A.B."/>
            <person name="Putra K.E."/>
            <person name="Nafisah S."/>
            <person name="Loh J."/>
            <person name="Nouioui I."/>
            <person name="Goodfellow M."/>
        </authorList>
    </citation>
    <scope>NUCLEOTIDE SEQUENCE</scope>
    <source>
        <strain evidence="14">DSM 45618</strain>
    </source>
</reference>
<evidence type="ECO:0000256" key="3">
    <source>
        <dbReference type="ARBA" id="ARBA00018029"/>
    </source>
</evidence>
<evidence type="ECO:0000256" key="11">
    <source>
        <dbReference type="PIRSR" id="PIRSR038994-2"/>
    </source>
</evidence>
<evidence type="ECO:0000256" key="10">
    <source>
        <dbReference type="PIRSR" id="PIRSR038994-1"/>
    </source>
</evidence>
<feature type="binding site" evidence="12">
    <location>
        <position position="194"/>
    </location>
    <ligand>
        <name>Zn(2+)</name>
        <dbReference type="ChEBI" id="CHEBI:29105"/>
    </ligand>
</feature>
<evidence type="ECO:0000313" key="14">
    <source>
        <dbReference type="EMBL" id="MBS2965606.1"/>
    </source>
</evidence>
<dbReference type="CDD" id="cd00854">
    <property type="entry name" value="NagA"/>
    <property type="match status" value="1"/>
</dbReference>
<feature type="binding site" evidence="11">
    <location>
        <position position="139"/>
    </location>
    <ligand>
        <name>substrate</name>
    </ligand>
</feature>
<evidence type="ECO:0000256" key="6">
    <source>
        <dbReference type="ARBA" id="ARBA00023277"/>
    </source>
</evidence>
<dbReference type="Gene3D" id="3.20.20.140">
    <property type="entry name" value="Metal-dependent hydrolases"/>
    <property type="match status" value="1"/>
</dbReference>
<dbReference type="PIRSF" id="PIRSF038994">
    <property type="entry name" value="NagA"/>
    <property type="match status" value="1"/>
</dbReference>
<sequence length="394" mass="41027">MPVLRQARLVLPDGLVENGWLCTEGERIAALGGPQQLPPPGPDGGQYNLSGHYVVPGFVDMHVHGGGGGAFSSGRVEEARNAVAFHLSHGTTTIMASTVTGALADLERYIAELAELVEDGVLAGIHLEGPFIARSRCGAHDPNLLRDPEPAAVRRLVKAGRGAVRMVTLAPELEHGLEATGLLADAGVIAAFGHTDATYAEANHAIARGARVATHVFNAMRPVHHREPGPVTAALEQEEVFVEIVNDGMHVHPSVVHLVYAAAGAHRIALITDAMEAAGSPDGRYPLGPLTVEVSGGAVRVAGTDTLAGSTLTMDNALRNTVLSVGVPIEQAAVSASLTPARALGLADRIGTLETGKYADLVVLDDDLRVVAVMRRGRWVHGMGATAHVPAVTL</sequence>
<dbReference type="InterPro" id="IPR032466">
    <property type="entry name" value="Metal_Hydrolase"/>
</dbReference>
<keyword evidence="5 9" id="KW-0378">Hydrolase</keyword>
<dbReference type="EMBL" id="JAGSXH010000092">
    <property type="protein sequence ID" value="MBS2965606.1"/>
    <property type="molecule type" value="Genomic_DNA"/>
</dbReference>
<keyword evidence="4 12" id="KW-0479">Metal-binding</keyword>
<dbReference type="RefSeq" id="WP_211469961.1">
    <property type="nucleotide sequence ID" value="NZ_JAGSXH010000092.1"/>
</dbReference>
<organism evidence="14 15">
    <name type="scientific">Actinocrinis puniceicyclus</name>
    <dbReference type="NCBI Taxonomy" id="977794"/>
    <lineage>
        <taxon>Bacteria</taxon>
        <taxon>Bacillati</taxon>
        <taxon>Actinomycetota</taxon>
        <taxon>Actinomycetes</taxon>
        <taxon>Catenulisporales</taxon>
        <taxon>Actinospicaceae</taxon>
        <taxon>Actinocrinis</taxon>
    </lineage>
</organism>
<comment type="similarity">
    <text evidence="1 9">Belongs to the metallo-dependent hydrolases superfamily. NagA family.</text>
</comment>
<name>A0A8J7WNF7_9ACTN</name>
<dbReference type="Pfam" id="PF01979">
    <property type="entry name" value="Amidohydro_1"/>
    <property type="match status" value="1"/>
</dbReference>
<evidence type="ECO:0000256" key="2">
    <source>
        <dbReference type="ARBA" id="ARBA00011899"/>
    </source>
</evidence>
<evidence type="ECO:0000313" key="15">
    <source>
        <dbReference type="Proteomes" id="UP000677913"/>
    </source>
</evidence>
<evidence type="ECO:0000256" key="9">
    <source>
        <dbReference type="PIRNR" id="PIRNR038994"/>
    </source>
</evidence>
<comment type="caution">
    <text evidence="14">The sequence shown here is derived from an EMBL/GenBank/DDBJ whole genome shotgun (WGS) entry which is preliminary data.</text>
</comment>
<evidence type="ECO:0000256" key="1">
    <source>
        <dbReference type="ARBA" id="ARBA00010716"/>
    </source>
</evidence>
<feature type="binding site" evidence="11">
    <location>
        <begin position="307"/>
        <end position="309"/>
    </location>
    <ligand>
        <name>substrate</name>
    </ligand>
</feature>
<dbReference type="EC" id="3.5.1.25" evidence="2"/>
<comment type="pathway">
    <text evidence="8">Amino-sugar metabolism; N-acetylneuraminate degradation; D-fructose 6-phosphate from N-acetylneuraminate: step 4/5.</text>
</comment>
<evidence type="ECO:0000256" key="7">
    <source>
        <dbReference type="ARBA" id="ARBA00047647"/>
    </source>
</evidence>
<dbReference type="Gene3D" id="2.30.40.10">
    <property type="entry name" value="Urease, subunit C, domain 1"/>
    <property type="match status" value="1"/>
</dbReference>
<evidence type="ECO:0000256" key="5">
    <source>
        <dbReference type="ARBA" id="ARBA00022801"/>
    </source>
</evidence>
<keyword evidence="15" id="KW-1185">Reference proteome</keyword>
<dbReference type="SUPFAM" id="SSF51338">
    <property type="entry name" value="Composite domain of metallo-dependent hydrolases"/>
    <property type="match status" value="1"/>
</dbReference>
<dbReference type="GO" id="GO:0006046">
    <property type="term" value="P:N-acetylglucosamine catabolic process"/>
    <property type="evidence" value="ECO:0007669"/>
    <property type="project" value="TreeGrafter"/>
</dbReference>
<dbReference type="GO" id="GO:0046872">
    <property type="term" value="F:metal ion binding"/>
    <property type="evidence" value="ECO:0007669"/>
    <property type="project" value="UniProtKB-KW"/>
</dbReference>
<dbReference type="NCBIfam" id="TIGR00221">
    <property type="entry name" value="nagA"/>
    <property type="match status" value="1"/>
</dbReference>
<feature type="binding site" evidence="11">
    <location>
        <begin position="218"/>
        <end position="219"/>
    </location>
    <ligand>
        <name>substrate</name>
    </ligand>
</feature>
<evidence type="ECO:0000256" key="8">
    <source>
        <dbReference type="ARBA" id="ARBA00060590"/>
    </source>
</evidence>
<feature type="binding site" evidence="11">
    <location>
        <position position="250"/>
    </location>
    <ligand>
        <name>substrate</name>
    </ligand>
</feature>
<dbReference type="AlphaFoldDB" id="A0A8J7WNF7"/>
<evidence type="ECO:0000256" key="4">
    <source>
        <dbReference type="ARBA" id="ARBA00022723"/>
    </source>
</evidence>
<dbReference type="PANTHER" id="PTHR11113">
    <property type="entry name" value="N-ACETYLGLUCOSAMINE-6-PHOSPHATE DEACETYLASE"/>
    <property type="match status" value="1"/>
</dbReference>